<dbReference type="EMBL" id="JBELQC010000001">
    <property type="protein sequence ID" value="MFL9840524.1"/>
    <property type="molecule type" value="Genomic_DNA"/>
</dbReference>
<keyword evidence="1" id="KW-0812">Transmembrane</keyword>
<keyword evidence="3" id="KW-1185">Reference proteome</keyword>
<reference evidence="2 3" key="1">
    <citation type="submission" date="2024-06" db="EMBL/GenBank/DDBJ databases">
        <authorList>
            <person name="Kaempfer P."/>
            <person name="Viver T."/>
        </authorList>
    </citation>
    <scope>NUCLEOTIDE SEQUENCE [LARGE SCALE GENOMIC DNA]</scope>
    <source>
        <strain evidence="2 3">ST-64</strain>
    </source>
</reference>
<evidence type="ECO:0000256" key="1">
    <source>
        <dbReference type="SAM" id="Phobius"/>
    </source>
</evidence>
<comment type="caution">
    <text evidence="2">The sequence shown here is derived from an EMBL/GenBank/DDBJ whole genome shotgun (WGS) entry which is preliminary data.</text>
</comment>
<sequence>MRRVDLREVRAVLILAAVACAVGGVFWLAMPNGQPVQRSQATVVSIGPGVQATRDPKPFQAVITLRLDGGTRLTIKRSVDCMRSIQAGDRVPLVGDPNNAGAVTWRIDRTC</sequence>
<name>A0ABW8YJQ8_9SPHN</name>
<evidence type="ECO:0000313" key="2">
    <source>
        <dbReference type="EMBL" id="MFL9840524.1"/>
    </source>
</evidence>
<proteinExistence type="predicted"/>
<protein>
    <recommendedName>
        <fullName evidence="4">DUF5666 domain-containing protein</fullName>
    </recommendedName>
</protein>
<keyword evidence="1" id="KW-1133">Transmembrane helix</keyword>
<dbReference type="RefSeq" id="WP_408077459.1">
    <property type="nucleotide sequence ID" value="NZ_JBELQC010000001.1"/>
</dbReference>
<gene>
    <name evidence="2" type="ORF">ABS767_06070</name>
</gene>
<evidence type="ECO:0000313" key="3">
    <source>
        <dbReference type="Proteomes" id="UP001629244"/>
    </source>
</evidence>
<feature type="transmembrane region" description="Helical" evidence="1">
    <location>
        <begin position="12"/>
        <end position="30"/>
    </location>
</feature>
<evidence type="ECO:0008006" key="4">
    <source>
        <dbReference type="Google" id="ProtNLM"/>
    </source>
</evidence>
<dbReference type="Proteomes" id="UP001629244">
    <property type="component" value="Unassembled WGS sequence"/>
</dbReference>
<keyword evidence="1" id="KW-0472">Membrane</keyword>
<accession>A0ABW8YJQ8</accession>
<organism evidence="2 3">
    <name type="scientific">Sphingomonas plantiphila</name>
    <dbReference type="NCBI Taxonomy" id="3163295"/>
    <lineage>
        <taxon>Bacteria</taxon>
        <taxon>Pseudomonadati</taxon>
        <taxon>Pseudomonadota</taxon>
        <taxon>Alphaproteobacteria</taxon>
        <taxon>Sphingomonadales</taxon>
        <taxon>Sphingomonadaceae</taxon>
        <taxon>Sphingomonas</taxon>
    </lineage>
</organism>